<dbReference type="EMBL" id="JACXVP010000009">
    <property type="protein sequence ID" value="KAG5585931.1"/>
    <property type="molecule type" value="Genomic_DNA"/>
</dbReference>
<evidence type="ECO:0000313" key="2">
    <source>
        <dbReference type="Proteomes" id="UP000824120"/>
    </source>
</evidence>
<organism evidence="1 2">
    <name type="scientific">Solanum commersonii</name>
    <name type="common">Commerson's wild potato</name>
    <name type="synonym">Commerson's nightshade</name>
    <dbReference type="NCBI Taxonomy" id="4109"/>
    <lineage>
        <taxon>Eukaryota</taxon>
        <taxon>Viridiplantae</taxon>
        <taxon>Streptophyta</taxon>
        <taxon>Embryophyta</taxon>
        <taxon>Tracheophyta</taxon>
        <taxon>Spermatophyta</taxon>
        <taxon>Magnoliopsida</taxon>
        <taxon>eudicotyledons</taxon>
        <taxon>Gunneridae</taxon>
        <taxon>Pentapetalae</taxon>
        <taxon>asterids</taxon>
        <taxon>lamiids</taxon>
        <taxon>Solanales</taxon>
        <taxon>Solanaceae</taxon>
        <taxon>Solanoideae</taxon>
        <taxon>Solaneae</taxon>
        <taxon>Solanum</taxon>
    </lineage>
</organism>
<protein>
    <submittedName>
        <fullName evidence="1">Uncharacterized protein</fullName>
    </submittedName>
</protein>
<gene>
    <name evidence="1" type="ORF">H5410_046365</name>
</gene>
<reference evidence="1 2" key="1">
    <citation type="submission" date="2020-09" db="EMBL/GenBank/DDBJ databases">
        <title>De no assembly of potato wild relative species, Solanum commersonii.</title>
        <authorList>
            <person name="Cho K."/>
        </authorList>
    </citation>
    <scope>NUCLEOTIDE SEQUENCE [LARGE SCALE GENOMIC DNA]</scope>
    <source>
        <strain evidence="1">LZ3.2</strain>
        <tissue evidence="1">Leaf</tissue>
    </source>
</reference>
<name>A0A9J5XC24_SOLCO</name>
<accession>A0A9J5XC24</accession>
<comment type="caution">
    <text evidence="1">The sequence shown here is derived from an EMBL/GenBank/DDBJ whole genome shotgun (WGS) entry which is preliminary data.</text>
</comment>
<sequence>MYYSILKIIIMVWNLTFERFGPLGSIVLIRGTIRQSADCSFYRLFRSSSFRASHTGTKGGVCPFGETPKVLGHCHASASSFVSPFLFLFAPNATEDSIMSVHNKTQFTYVMINCVLKDSSCDTPLAKILMLAILATCASSRSTKSV</sequence>
<dbReference type="AlphaFoldDB" id="A0A9J5XC24"/>
<proteinExistence type="predicted"/>
<evidence type="ECO:0000313" key="1">
    <source>
        <dbReference type="EMBL" id="KAG5585931.1"/>
    </source>
</evidence>
<keyword evidence="2" id="KW-1185">Reference proteome</keyword>
<dbReference type="Proteomes" id="UP000824120">
    <property type="component" value="Chromosome 9"/>
</dbReference>